<feature type="transmembrane region" description="Helical" evidence="1">
    <location>
        <begin position="12"/>
        <end position="30"/>
    </location>
</feature>
<gene>
    <name evidence="2" type="ORF">S03H2_22878</name>
</gene>
<protein>
    <submittedName>
        <fullName evidence="2">Uncharacterized protein</fullName>
    </submittedName>
</protein>
<reference evidence="2" key="1">
    <citation type="journal article" date="2014" name="Front. Microbiol.">
        <title>High frequency of phylogenetically diverse reductive dehalogenase-homologous genes in deep subseafloor sedimentary metagenomes.</title>
        <authorList>
            <person name="Kawai M."/>
            <person name="Futagami T."/>
            <person name="Toyoda A."/>
            <person name="Takaki Y."/>
            <person name="Nishi S."/>
            <person name="Hori S."/>
            <person name="Arai W."/>
            <person name="Tsubouchi T."/>
            <person name="Morono Y."/>
            <person name="Uchiyama I."/>
            <person name="Ito T."/>
            <person name="Fujiyama A."/>
            <person name="Inagaki F."/>
            <person name="Takami H."/>
        </authorList>
    </citation>
    <scope>NUCLEOTIDE SEQUENCE</scope>
    <source>
        <strain evidence="2">Expedition CK06-06</strain>
    </source>
</reference>
<evidence type="ECO:0000256" key="1">
    <source>
        <dbReference type="SAM" id="Phobius"/>
    </source>
</evidence>
<dbReference type="AlphaFoldDB" id="X1F6T6"/>
<organism evidence="2">
    <name type="scientific">marine sediment metagenome</name>
    <dbReference type="NCBI Taxonomy" id="412755"/>
    <lineage>
        <taxon>unclassified sequences</taxon>
        <taxon>metagenomes</taxon>
        <taxon>ecological metagenomes</taxon>
    </lineage>
</organism>
<keyword evidence="1" id="KW-0812">Transmembrane</keyword>
<evidence type="ECO:0000313" key="2">
    <source>
        <dbReference type="EMBL" id="GAH40642.1"/>
    </source>
</evidence>
<comment type="caution">
    <text evidence="2">The sequence shown here is derived from an EMBL/GenBank/DDBJ whole genome shotgun (WGS) entry which is preliminary data.</text>
</comment>
<proteinExistence type="predicted"/>
<dbReference type="EMBL" id="BARU01012395">
    <property type="protein sequence ID" value="GAH40642.1"/>
    <property type="molecule type" value="Genomic_DNA"/>
</dbReference>
<sequence>MKIVEKILTIRFMIVMNVGIKYAIIAQIFANIAMKVSVMDVITIIKTHVNK</sequence>
<keyword evidence="1" id="KW-1133">Transmembrane helix</keyword>
<keyword evidence="1" id="KW-0472">Membrane</keyword>
<accession>X1F6T6</accession>
<name>X1F6T6_9ZZZZ</name>